<keyword evidence="6 7" id="KW-0472">Membrane</keyword>
<accession>E0E3D3</accession>
<proteinExistence type="predicted"/>
<feature type="transmembrane region" description="Helical" evidence="7">
    <location>
        <begin position="162"/>
        <end position="182"/>
    </location>
</feature>
<keyword evidence="4 7" id="KW-0812">Transmembrane</keyword>
<evidence type="ECO:0000256" key="7">
    <source>
        <dbReference type="SAM" id="Phobius"/>
    </source>
</evidence>
<dbReference type="PANTHER" id="PTHR36838">
    <property type="entry name" value="AUXIN EFFLUX CARRIER FAMILY PROTEIN"/>
    <property type="match status" value="1"/>
</dbReference>
<evidence type="ECO:0000313" key="9">
    <source>
        <dbReference type="Proteomes" id="UP000003244"/>
    </source>
</evidence>
<dbReference type="EMBL" id="ADGQ01000056">
    <property type="protein sequence ID" value="EFM64604.1"/>
    <property type="molecule type" value="Genomic_DNA"/>
</dbReference>
<dbReference type="Pfam" id="PF03547">
    <property type="entry name" value="Mem_trans"/>
    <property type="match status" value="1"/>
</dbReference>
<name>E0E3D3_9FIRM</name>
<comment type="caution">
    <text evidence="8">The sequence shown here is derived from an EMBL/GenBank/DDBJ whole genome shotgun (WGS) entry which is preliminary data.</text>
</comment>
<evidence type="ECO:0000256" key="1">
    <source>
        <dbReference type="ARBA" id="ARBA00004141"/>
    </source>
</evidence>
<dbReference type="Proteomes" id="UP000003244">
    <property type="component" value="Unassembled WGS sequence"/>
</dbReference>
<gene>
    <name evidence="8" type="ORF">HMPREF0634_1547</name>
</gene>
<dbReference type="InterPro" id="IPR004776">
    <property type="entry name" value="Mem_transp_PIN-like"/>
</dbReference>
<feature type="transmembrane region" description="Helical" evidence="7">
    <location>
        <begin position="63"/>
        <end position="81"/>
    </location>
</feature>
<evidence type="ECO:0000256" key="3">
    <source>
        <dbReference type="ARBA" id="ARBA00022475"/>
    </source>
</evidence>
<feature type="transmembrane region" description="Helical" evidence="7">
    <location>
        <begin position="37"/>
        <end position="57"/>
    </location>
</feature>
<sequence>MKVIETLFPVFFMMFLGILSRSKNWINWDQKEGAKKIVFKILFPALIFHVIFVSNLSTNLLKQIVFLDIAWIVVYIIGKILSRYIGERYRKLVPFLLMTCEGGNVALPLYITLVGSAYALNIVTFDVAGIIINFGLVPILVSRQVNTGQSSKGLLKNILTNSFVLAVILGVLANLLGLYGILESIELSTLYNNTITAVLAPITGIILFTLGYDLKVDLSTLKSLLSLVVIRLVLCGLIIGGFFLVFPGLMANPYFKTAVLLYFMCPTGFPVPLQLSALCDGKDQESFMSAFISVYMFITLVAYTLITIFRPF</sequence>
<protein>
    <submittedName>
        <fullName evidence="8">Transporter, auxin efflux carrier (AEC) family protein</fullName>
    </submittedName>
</protein>
<feature type="transmembrane region" description="Helical" evidence="7">
    <location>
        <begin position="6"/>
        <end position="25"/>
    </location>
</feature>
<feature type="transmembrane region" description="Helical" evidence="7">
    <location>
        <begin position="194"/>
        <end position="212"/>
    </location>
</feature>
<dbReference type="GeneID" id="84800771"/>
<feature type="transmembrane region" description="Helical" evidence="7">
    <location>
        <begin position="117"/>
        <end position="141"/>
    </location>
</feature>
<dbReference type="GO" id="GO:0055085">
    <property type="term" value="P:transmembrane transport"/>
    <property type="evidence" value="ECO:0007669"/>
    <property type="project" value="InterPro"/>
</dbReference>
<evidence type="ECO:0000256" key="4">
    <source>
        <dbReference type="ARBA" id="ARBA00022692"/>
    </source>
</evidence>
<organism evidence="8 9">
    <name type="scientific">Peptostreptococcus stomatis DSM 17678</name>
    <dbReference type="NCBI Taxonomy" id="596315"/>
    <lineage>
        <taxon>Bacteria</taxon>
        <taxon>Bacillati</taxon>
        <taxon>Bacillota</taxon>
        <taxon>Clostridia</taxon>
        <taxon>Peptostreptococcales</taxon>
        <taxon>Peptostreptococcaceae</taxon>
        <taxon>Peptostreptococcus</taxon>
    </lineage>
</organism>
<dbReference type="RefSeq" id="WP_007789684.1">
    <property type="nucleotide sequence ID" value="NZ_ADGQ01000056.1"/>
</dbReference>
<evidence type="ECO:0000256" key="2">
    <source>
        <dbReference type="ARBA" id="ARBA00022448"/>
    </source>
</evidence>
<dbReference type="OrthoDB" id="2217305at2"/>
<comment type="subcellular location">
    <subcellularLocation>
        <location evidence="1">Membrane</location>
        <topology evidence="1">Multi-pass membrane protein</topology>
    </subcellularLocation>
</comment>
<feature type="transmembrane region" description="Helical" evidence="7">
    <location>
        <begin position="290"/>
        <end position="309"/>
    </location>
</feature>
<dbReference type="AlphaFoldDB" id="E0E3D3"/>
<feature type="transmembrane region" description="Helical" evidence="7">
    <location>
        <begin position="224"/>
        <end position="246"/>
    </location>
</feature>
<dbReference type="GO" id="GO:0016020">
    <property type="term" value="C:membrane"/>
    <property type="evidence" value="ECO:0007669"/>
    <property type="project" value="UniProtKB-SubCell"/>
</dbReference>
<keyword evidence="9" id="KW-1185">Reference proteome</keyword>
<dbReference type="eggNOG" id="COG0679">
    <property type="taxonomic scope" value="Bacteria"/>
</dbReference>
<dbReference type="STRING" id="596315.HMPREF0634_1547"/>
<dbReference type="PANTHER" id="PTHR36838:SF3">
    <property type="entry name" value="TRANSPORTER AUXIN EFFLUX CARRIER EC FAMILY"/>
    <property type="match status" value="1"/>
</dbReference>
<evidence type="ECO:0000256" key="6">
    <source>
        <dbReference type="ARBA" id="ARBA00023136"/>
    </source>
</evidence>
<evidence type="ECO:0000313" key="8">
    <source>
        <dbReference type="EMBL" id="EFM64604.1"/>
    </source>
</evidence>
<evidence type="ECO:0000256" key="5">
    <source>
        <dbReference type="ARBA" id="ARBA00022989"/>
    </source>
</evidence>
<feature type="transmembrane region" description="Helical" evidence="7">
    <location>
        <begin position="93"/>
        <end position="111"/>
    </location>
</feature>
<keyword evidence="3" id="KW-1003">Cell membrane</keyword>
<keyword evidence="5 7" id="KW-1133">Transmembrane helix</keyword>
<keyword evidence="2" id="KW-0813">Transport</keyword>
<reference evidence="8 9" key="1">
    <citation type="submission" date="2010-08" db="EMBL/GenBank/DDBJ databases">
        <authorList>
            <person name="Harkins D.M."/>
            <person name="Madupu R."/>
            <person name="Durkin A.S."/>
            <person name="Torralba M."/>
            <person name="Methe B."/>
            <person name="Sutton G.G."/>
            <person name="Nelson K.E."/>
        </authorList>
    </citation>
    <scope>NUCLEOTIDE SEQUENCE [LARGE SCALE GENOMIC DNA]</scope>
    <source>
        <strain evidence="8 9">DSM 17678</strain>
    </source>
</reference>